<organism evidence="1">
    <name type="scientific">Cyanophage S-2L</name>
    <name type="common">Cyanobacteria phage S-2L</name>
    <dbReference type="NCBI Taxonomy" id="260586"/>
    <lineage>
        <taxon>Viruses</taxon>
        <taxon>Duplodnaviria</taxon>
        <taxon>Heunggongvirae</taxon>
        <taxon>Uroviricota</taxon>
        <taxon>Caudoviricetes</taxon>
    </lineage>
</organism>
<dbReference type="PDB" id="6ZP9">
    <property type="method" value="X-ray"/>
    <property type="resolution" value="1.50 A"/>
    <property type="chains" value="A/B=1-196"/>
</dbReference>
<accession>A0ACD6BAW9</accession>
<evidence type="ECO:0000313" key="1">
    <source>
        <dbReference type="PDB" id="6ZP9"/>
    </source>
</evidence>
<organismHost>
    <name type="scientific">Synechococcus</name>
    <dbReference type="NCBI Taxonomy" id="1129"/>
</organismHost>
<protein>
    <submittedName>
        <fullName evidence="1">PrimPol AEP domain (PP-N190)</fullName>
    </submittedName>
</protein>
<sequence length="196" mass="21521">GTGDGSMSTPAPAFDRDQILLHLSLLRKDIATTRYRAIWPRREDKVKAWTTPLTGATVQDAVTQGFNSYIVVGDGGDSDAEITSVNAIFGEWDDGDLAWQVGAWEACGLPRPSFQLRTGGKSIHHYWVFHSPVDVPAWTELQARLIALAGFDTTNRNPSRVMRLAGCPHQRTGEVAQIFNATGELYDPGQMLQVLP</sequence>
<proteinExistence type="evidence at protein level"/>
<accession>A0A8I3AZS7</accession>
<keyword evidence="1" id="KW-0002">3D-structure</keyword>
<name>A0ACD6BAW9_BPS2L</name>
<reference evidence="1" key="1">
    <citation type="journal article" date="2021" name="Nat. Commun.">
        <title>How cyanophage S-2L rejects adenine and incorporates 2-aminoadenine to saturate hydrogen bonding in its DNA.</title>
        <authorList>
            <person name="Czernecki D."/>
            <person name="Legrand P."/>
            <person name="Tekpinar M."/>
            <person name="Rosario S."/>
            <person name="Kaminski P.A."/>
            <person name="Delarue M."/>
        </authorList>
    </citation>
    <scope>X-RAY CRYSTALLOGRAPHY (1.50 ANGSTROMS)</scope>
</reference>